<gene>
    <name evidence="2" type="ORF">F1189_13925</name>
</gene>
<comment type="caution">
    <text evidence="2">The sequence shown here is derived from an EMBL/GenBank/DDBJ whole genome shotgun (WGS) entry which is preliminary data.</text>
</comment>
<feature type="region of interest" description="Disordered" evidence="1">
    <location>
        <begin position="1"/>
        <end position="21"/>
    </location>
</feature>
<accession>A0A5M6ITL7</accession>
<sequence length="91" mass="10227">MTGQTQPPHPRVTVTVSGTAGTGKSRVLANIEVALRACGYEVQWWRGQDQREVHKEHWTEANCPRPAPAQLPVVILAEQNERPKFWRAGNE</sequence>
<protein>
    <submittedName>
        <fullName evidence="2">Septum site-determining protein MinD</fullName>
    </submittedName>
</protein>
<evidence type="ECO:0000313" key="3">
    <source>
        <dbReference type="Proteomes" id="UP000325255"/>
    </source>
</evidence>
<dbReference type="EMBL" id="VWPK01000019">
    <property type="protein sequence ID" value="KAA5611654.1"/>
    <property type="molecule type" value="Genomic_DNA"/>
</dbReference>
<dbReference type="AlphaFoldDB" id="A0A5M6ITL7"/>
<reference evidence="2 3" key="1">
    <citation type="submission" date="2019-09" db="EMBL/GenBank/DDBJ databases">
        <title>Genome sequence of Rhodovastum atsumiense, a diverse member of the Acetobacteraceae family of non-sulfur purple photosynthetic bacteria.</title>
        <authorList>
            <person name="Meyer T."/>
            <person name="Kyndt J."/>
        </authorList>
    </citation>
    <scope>NUCLEOTIDE SEQUENCE [LARGE SCALE GENOMIC DNA]</scope>
    <source>
        <strain evidence="2 3">DSM 21279</strain>
    </source>
</reference>
<feature type="compositionally biased region" description="Low complexity" evidence="1">
    <location>
        <begin position="12"/>
        <end position="21"/>
    </location>
</feature>
<organism evidence="2 3">
    <name type="scientific">Rhodovastum atsumiense</name>
    <dbReference type="NCBI Taxonomy" id="504468"/>
    <lineage>
        <taxon>Bacteria</taxon>
        <taxon>Pseudomonadati</taxon>
        <taxon>Pseudomonadota</taxon>
        <taxon>Alphaproteobacteria</taxon>
        <taxon>Acetobacterales</taxon>
        <taxon>Acetobacteraceae</taxon>
        <taxon>Rhodovastum</taxon>
    </lineage>
</organism>
<keyword evidence="3" id="KW-1185">Reference proteome</keyword>
<dbReference type="RefSeq" id="WP_150041428.1">
    <property type="nucleotide sequence ID" value="NZ_VWPK01000019.1"/>
</dbReference>
<dbReference type="Proteomes" id="UP000325255">
    <property type="component" value="Unassembled WGS sequence"/>
</dbReference>
<name>A0A5M6ITL7_9PROT</name>
<evidence type="ECO:0000256" key="1">
    <source>
        <dbReference type="SAM" id="MobiDB-lite"/>
    </source>
</evidence>
<evidence type="ECO:0000313" key="2">
    <source>
        <dbReference type="EMBL" id="KAA5611654.1"/>
    </source>
</evidence>
<proteinExistence type="predicted"/>